<evidence type="ECO:0000256" key="5">
    <source>
        <dbReference type="ARBA" id="ARBA00022737"/>
    </source>
</evidence>
<organism evidence="13 14">
    <name type="scientific">Tigriopus californicus</name>
    <name type="common">Marine copepod</name>
    <dbReference type="NCBI Taxonomy" id="6832"/>
    <lineage>
        <taxon>Eukaryota</taxon>
        <taxon>Metazoa</taxon>
        <taxon>Ecdysozoa</taxon>
        <taxon>Arthropoda</taxon>
        <taxon>Crustacea</taxon>
        <taxon>Multicrustacea</taxon>
        <taxon>Hexanauplia</taxon>
        <taxon>Copepoda</taxon>
        <taxon>Harpacticoida</taxon>
        <taxon>Harpacticidae</taxon>
        <taxon>Tigriopus</taxon>
    </lineage>
</organism>
<keyword evidence="14" id="KW-1185">Reference proteome</keyword>
<keyword evidence="6" id="KW-0999">Mitochondrion inner membrane</keyword>
<keyword evidence="8" id="KW-0496">Mitochondrion</keyword>
<dbReference type="PROSITE" id="PS50920">
    <property type="entry name" value="SOLCAR"/>
    <property type="match status" value="3"/>
</dbReference>
<evidence type="ECO:0000313" key="14">
    <source>
        <dbReference type="Proteomes" id="UP000318571"/>
    </source>
</evidence>
<evidence type="ECO:0000256" key="4">
    <source>
        <dbReference type="ARBA" id="ARBA00022692"/>
    </source>
</evidence>
<evidence type="ECO:0000256" key="2">
    <source>
        <dbReference type="ARBA" id="ARBA00006375"/>
    </source>
</evidence>
<dbReference type="OMA" id="IGPRTMW"/>
<dbReference type="GO" id="GO:0055085">
    <property type="term" value="P:transmembrane transport"/>
    <property type="evidence" value="ECO:0007669"/>
    <property type="project" value="InterPro"/>
</dbReference>
<evidence type="ECO:0000313" key="13">
    <source>
        <dbReference type="EMBL" id="TRY63438.1"/>
    </source>
</evidence>
<evidence type="ECO:0000256" key="7">
    <source>
        <dbReference type="ARBA" id="ARBA00022989"/>
    </source>
</evidence>
<dbReference type="FunFam" id="1.50.40.10:FF:000018">
    <property type="entry name" value="S-adenosylmethionine mitochondrial carrier protein-like"/>
    <property type="match status" value="1"/>
</dbReference>
<keyword evidence="3 11" id="KW-0813">Transport</keyword>
<dbReference type="STRING" id="6832.A0A553NDF2"/>
<evidence type="ECO:0000256" key="1">
    <source>
        <dbReference type="ARBA" id="ARBA00004448"/>
    </source>
</evidence>
<dbReference type="AlphaFoldDB" id="A0A553NDF2"/>
<proteinExistence type="inferred from homology"/>
<evidence type="ECO:0000256" key="8">
    <source>
        <dbReference type="ARBA" id="ARBA00023128"/>
    </source>
</evidence>
<evidence type="ECO:0000256" key="12">
    <source>
        <dbReference type="SAM" id="Phobius"/>
    </source>
</evidence>
<comment type="similarity">
    <text evidence="2 11">Belongs to the mitochondrial carrier (TC 2.A.29) family.</text>
</comment>
<dbReference type="Pfam" id="PF00153">
    <property type="entry name" value="Mito_carr"/>
    <property type="match status" value="3"/>
</dbReference>
<keyword evidence="7 12" id="KW-1133">Transmembrane helix</keyword>
<dbReference type="GO" id="GO:0005743">
    <property type="term" value="C:mitochondrial inner membrane"/>
    <property type="evidence" value="ECO:0007669"/>
    <property type="project" value="UniProtKB-SubCell"/>
</dbReference>
<name>A0A553NDF2_TIGCA</name>
<sequence>MASPSLTPSNWWVALVAGGLAGTAVDVSLFPLDTIKTRLQSGQGFGQAGGFRLLYAGLGPVLVGSAPNAALFFVTYESVKSHLYTLDSDVQWRVPIQMASAAAGEAMACVVRVPVEIVKQRRQAGANLKPRAIIRDIIRHEGGLGLYRGYTTTLLREIPFAFIQFPLWEWLKARWSASQVMEPLRPWQSSLCGAVAGGTSAALTTPLDVAKTRIMLAARGSQLAQNPSTILALQTVWRESGATGLMAGVTPRTLWISVGGAIFFGVYEKAKTIFGS</sequence>
<dbReference type="EMBL" id="VCGU01000458">
    <property type="protein sequence ID" value="TRY63438.1"/>
    <property type="molecule type" value="Genomic_DNA"/>
</dbReference>
<comment type="caution">
    <text evidence="13">The sequence shown here is derived from an EMBL/GenBank/DDBJ whole genome shotgun (WGS) entry which is preliminary data.</text>
</comment>
<comment type="subcellular location">
    <subcellularLocation>
        <location evidence="1">Mitochondrion inner membrane</location>
        <topology evidence="1">Multi-pass membrane protein</topology>
    </subcellularLocation>
</comment>
<feature type="repeat" description="Solcar" evidence="10">
    <location>
        <begin position="92"/>
        <end position="174"/>
    </location>
</feature>
<keyword evidence="9 10" id="KW-0472">Membrane</keyword>
<dbReference type="PANTHER" id="PTHR45667">
    <property type="entry name" value="S-ADENOSYLMETHIONINE MITOCHONDRIAL CARRIER PROTEIN"/>
    <property type="match status" value="1"/>
</dbReference>
<evidence type="ECO:0000256" key="9">
    <source>
        <dbReference type="ARBA" id="ARBA00023136"/>
    </source>
</evidence>
<feature type="repeat" description="Solcar" evidence="10">
    <location>
        <begin position="9"/>
        <end position="82"/>
    </location>
</feature>
<dbReference type="Proteomes" id="UP000318571">
    <property type="component" value="Chromosome 10"/>
</dbReference>
<dbReference type="OrthoDB" id="276989at2759"/>
<dbReference type="SUPFAM" id="SSF103506">
    <property type="entry name" value="Mitochondrial carrier"/>
    <property type="match status" value="1"/>
</dbReference>
<dbReference type="PRINTS" id="PR00926">
    <property type="entry name" value="MITOCARRIER"/>
</dbReference>
<evidence type="ECO:0000256" key="10">
    <source>
        <dbReference type="PROSITE-ProRule" id="PRU00282"/>
    </source>
</evidence>
<reference evidence="13 14" key="1">
    <citation type="journal article" date="2018" name="Nat. Ecol. Evol.">
        <title>Genomic signatures of mitonuclear coevolution across populations of Tigriopus californicus.</title>
        <authorList>
            <person name="Barreto F.S."/>
            <person name="Watson E.T."/>
            <person name="Lima T.G."/>
            <person name="Willett C.S."/>
            <person name="Edmands S."/>
            <person name="Li W."/>
            <person name="Burton R.S."/>
        </authorList>
    </citation>
    <scope>NUCLEOTIDE SEQUENCE [LARGE SCALE GENOMIC DNA]</scope>
    <source>
        <strain evidence="13 14">San Diego</strain>
    </source>
</reference>
<keyword evidence="4 10" id="KW-0812">Transmembrane</keyword>
<evidence type="ECO:0000256" key="3">
    <source>
        <dbReference type="ARBA" id="ARBA00022448"/>
    </source>
</evidence>
<feature type="transmembrane region" description="Helical" evidence="12">
    <location>
        <begin position="12"/>
        <end position="32"/>
    </location>
</feature>
<gene>
    <name evidence="13" type="ORF">TCAL_03629</name>
</gene>
<dbReference type="InterPro" id="IPR023395">
    <property type="entry name" value="MCP_dom_sf"/>
</dbReference>
<evidence type="ECO:0000256" key="11">
    <source>
        <dbReference type="RuleBase" id="RU000488"/>
    </source>
</evidence>
<dbReference type="InterPro" id="IPR018108">
    <property type="entry name" value="MCP_transmembrane"/>
</dbReference>
<feature type="repeat" description="Solcar" evidence="10">
    <location>
        <begin position="184"/>
        <end position="273"/>
    </location>
</feature>
<evidence type="ECO:0008006" key="15">
    <source>
        <dbReference type="Google" id="ProtNLM"/>
    </source>
</evidence>
<accession>A0A553NDF2</accession>
<evidence type="ECO:0000256" key="6">
    <source>
        <dbReference type="ARBA" id="ARBA00022792"/>
    </source>
</evidence>
<keyword evidence="5" id="KW-0677">Repeat</keyword>
<feature type="transmembrane region" description="Helical" evidence="12">
    <location>
        <begin position="53"/>
        <end position="76"/>
    </location>
</feature>
<protein>
    <recommendedName>
        <fullName evidence="15">S-adenosylmethionine mitochondrial carrier protein</fullName>
    </recommendedName>
</protein>
<dbReference type="Gene3D" id="1.50.40.10">
    <property type="entry name" value="Mitochondrial carrier domain"/>
    <property type="match status" value="2"/>
</dbReference>
<dbReference type="InterPro" id="IPR002067">
    <property type="entry name" value="MCP"/>
</dbReference>